<evidence type="ECO:0000256" key="5">
    <source>
        <dbReference type="ARBA" id="ARBA00023002"/>
    </source>
</evidence>
<dbReference type="FunFam" id="3.40.50.720:FF:000101">
    <property type="entry name" value="GDP-L-fucose synthase"/>
    <property type="match status" value="1"/>
</dbReference>
<feature type="site" description="Important for catalytic activity" evidence="9">
    <location>
        <position position="109"/>
    </location>
</feature>
<gene>
    <name evidence="9" type="primary">fcl</name>
    <name evidence="11" type="ORF">SAMN05660330_03436</name>
</gene>
<dbReference type="EC" id="1.1.1.271" evidence="3 9"/>
<keyword evidence="7 9" id="KW-0511">Multifunctional enzyme</keyword>
<evidence type="ECO:0000313" key="12">
    <source>
        <dbReference type="Proteomes" id="UP000199073"/>
    </source>
</evidence>
<dbReference type="GO" id="GO:0050577">
    <property type="term" value="F:GDP-L-fucose synthase activity"/>
    <property type="evidence" value="ECO:0007669"/>
    <property type="project" value="UniProtKB-UniRule"/>
</dbReference>
<evidence type="ECO:0000256" key="4">
    <source>
        <dbReference type="ARBA" id="ARBA00022857"/>
    </source>
</evidence>
<evidence type="ECO:0000256" key="1">
    <source>
        <dbReference type="ARBA" id="ARBA00004883"/>
    </source>
</evidence>
<comment type="catalytic activity">
    <reaction evidence="8 9">
        <text>GDP-beta-L-fucose + NADP(+) = GDP-4-dehydro-alpha-D-rhamnose + NADPH + H(+)</text>
        <dbReference type="Rhea" id="RHEA:18885"/>
        <dbReference type="ChEBI" id="CHEBI:15378"/>
        <dbReference type="ChEBI" id="CHEBI:57273"/>
        <dbReference type="ChEBI" id="CHEBI:57783"/>
        <dbReference type="ChEBI" id="CHEBI:57964"/>
        <dbReference type="ChEBI" id="CHEBI:58349"/>
        <dbReference type="EC" id="1.1.1.271"/>
    </reaction>
</comment>
<dbReference type="InterPro" id="IPR028614">
    <property type="entry name" value="GDP_fucose/colitose_synth"/>
</dbReference>
<dbReference type="GO" id="GO:0070401">
    <property type="term" value="F:NADP+ binding"/>
    <property type="evidence" value="ECO:0007669"/>
    <property type="project" value="UniProtKB-UniRule"/>
</dbReference>
<dbReference type="GO" id="GO:0042351">
    <property type="term" value="P:'de novo' GDP-L-fucose biosynthetic process"/>
    <property type="evidence" value="ECO:0007669"/>
    <property type="project" value="UniProtKB-UniRule"/>
</dbReference>
<feature type="binding site" evidence="9">
    <location>
        <begin position="165"/>
        <end position="168"/>
    </location>
    <ligand>
        <name>NADP(+)</name>
        <dbReference type="ChEBI" id="CHEBI:58349"/>
    </ligand>
</feature>
<comment type="similarity">
    <text evidence="2 9">Belongs to the NAD(P)-dependent epimerase/dehydratase family. Fucose synthase subfamily.</text>
</comment>
<feature type="binding site" evidence="9">
    <location>
        <position position="315"/>
    </location>
    <ligand>
        <name>substrate</name>
    </ligand>
</feature>
<proteinExistence type="inferred from homology"/>
<evidence type="ECO:0000313" key="11">
    <source>
        <dbReference type="EMBL" id="SDP62702.1"/>
    </source>
</evidence>
<dbReference type="STRING" id="91360.SAMN05660330_03436"/>
<feature type="binding site" evidence="9">
    <location>
        <position position="242"/>
    </location>
    <ligand>
        <name>substrate</name>
    </ligand>
</feature>
<dbReference type="PANTHER" id="PTHR43238:SF1">
    <property type="entry name" value="GDP-L-FUCOSE SYNTHASE"/>
    <property type="match status" value="1"/>
</dbReference>
<organism evidence="11 12">
    <name type="scientific">Desulforhopalus singaporensis</name>
    <dbReference type="NCBI Taxonomy" id="91360"/>
    <lineage>
        <taxon>Bacteria</taxon>
        <taxon>Pseudomonadati</taxon>
        <taxon>Thermodesulfobacteriota</taxon>
        <taxon>Desulfobulbia</taxon>
        <taxon>Desulfobulbales</taxon>
        <taxon>Desulfocapsaceae</taxon>
        <taxon>Desulforhopalus</taxon>
    </lineage>
</organism>
<evidence type="ECO:0000256" key="6">
    <source>
        <dbReference type="ARBA" id="ARBA00023235"/>
    </source>
</evidence>
<evidence type="ECO:0000256" key="7">
    <source>
        <dbReference type="ARBA" id="ARBA00023268"/>
    </source>
</evidence>
<dbReference type="RefSeq" id="WP_092225054.1">
    <property type="nucleotide sequence ID" value="NZ_FNJI01000030.1"/>
</dbReference>
<keyword evidence="12" id="KW-1185">Reference proteome</keyword>
<keyword evidence="4 9" id="KW-0521">NADP</keyword>
<name>A0A1H0U8S6_9BACT</name>
<dbReference type="HAMAP" id="MF_00956">
    <property type="entry name" value="GDP_fucose_synth"/>
    <property type="match status" value="1"/>
</dbReference>
<feature type="domain" description="NAD-dependent epimerase/dehydratase" evidence="10">
    <location>
        <begin position="8"/>
        <end position="194"/>
    </location>
</feature>
<feature type="binding site" evidence="9">
    <location>
        <begin position="12"/>
        <end position="18"/>
    </location>
    <ligand>
        <name>NADP(+)</name>
        <dbReference type="ChEBI" id="CHEBI:58349"/>
    </ligand>
</feature>
<dbReference type="UniPathway" id="UPA00128">
    <property type="reaction ID" value="UER00191"/>
</dbReference>
<evidence type="ECO:0000259" key="10">
    <source>
        <dbReference type="Pfam" id="PF01370"/>
    </source>
</evidence>
<dbReference type="InterPro" id="IPR036291">
    <property type="entry name" value="NAD(P)-bd_dom_sf"/>
</dbReference>
<evidence type="ECO:0000256" key="3">
    <source>
        <dbReference type="ARBA" id="ARBA00012371"/>
    </source>
</evidence>
<feature type="binding site" evidence="9">
    <location>
        <position position="189"/>
    </location>
    <ligand>
        <name>substrate</name>
    </ligand>
</feature>
<dbReference type="SUPFAM" id="SSF51735">
    <property type="entry name" value="NAD(P)-binding Rossmann-fold domains"/>
    <property type="match status" value="1"/>
</dbReference>
<feature type="binding site" evidence="9">
    <location>
        <begin position="107"/>
        <end position="110"/>
    </location>
    <ligand>
        <name>NADP(+)</name>
        <dbReference type="ChEBI" id="CHEBI:58349"/>
    </ligand>
</feature>
<dbReference type="Proteomes" id="UP000199073">
    <property type="component" value="Unassembled WGS sequence"/>
</dbReference>
<comment type="function">
    <text evidence="9">Catalyzes the two-step NADP-dependent conversion of GDP-4-dehydro-6-deoxy-D-mannose to GDP-fucose, involving an epimerase and a reductase reaction.</text>
</comment>
<reference evidence="11 12" key="1">
    <citation type="submission" date="2016-10" db="EMBL/GenBank/DDBJ databases">
        <authorList>
            <person name="de Groot N.N."/>
        </authorList>
    </citation>
    <scope>NUCLEOTIDE SEQUENCE [LARGE SCALE GENOMIC DNA]</scope>
    <source>
        <strain evidence="11 12">DSM 12130</strain>
    </source>
</reference>
<dbReference type="Gene3D" id="3.40.50.720">
    <property type="entry name" value="NAD(P)-binding Rossmann-like Domain"/>
    <property type="match status" value="2"/>
</dbReference>
<dbReference type="GO" id="GO:0016853">
    <property type="term" value="F:isomerase activity"/>
    <property type="evidence" value="ECO:0007669"/>
    <property type="project" value="UniProtKB-KW"/>
</dbReference>
<feature type="domain" description="NAD-dependent epimerase/dehydratase" evidence="10">
    <location>
        <begin position="230"/>
        <end position="267"/>
    </location>
</feature>
<sequence length="356" mass="39626">MIGPDERIFVAGHRGMVGAAVVRQLRRQGCRNIITRSHDELDLVDQGRVKDFFKGEKIDRVILAAARVGGIHANNRYPAEFIYTNLMIQSNVIHQAFKCGVEKLLFLGSSCIYPKYSPQPMKESHLLTGTLEPTNEPYAIAKIAGIKMCESYNRQYGTCYRSVMPTNLYGPGDNYHLENSHVIPAMVRKYHLAKLAMDGNVAAIEADQARYGKIPEDISRAIGYRQDLKKLSDDKRCEVVLWGSGTPRREFLHVDDMAGACVHVMSLDQSLFVGANPSFVNVGAGKDIPISQIAQIIAELVGYKGITRFNSDQPDGTPRKLLDITRLSQLGWKPAYSLKEGLENAYEAYLSGTDSR</sequence>
<feature type="binding site" evidence="9">
    <location>
        <position position="181"/>
    </location>
    <ligand>
        <name>NADP(+)</name>
        <dbReference type="ChEBI" id="CHEBI:58349"/>
    </ligand>
</feature>
<dbReference type="AlphaFoldDB" id="A0A1H0U8S6"/>
<accession>A0A1H0U8S6</accession>
<dbReference type="Pfam" id="PF01370">
    <property type="entry name" value="Epimerase"/>
    <property type="match status" value="2"/>
</dbReference>
<feature type="active site" description="Proton donor/acceptor" evidence="9">
    <location>
        <position position="138"/>
    </location>
</feature>
<dbReference type="InterPro" id="IPR001509">
    <property type="entry name" value="Epimerase_deHydtase"/>
</dbReference>
<dbReference type="Gene3D" id="3.90.25.10">
    <property type="entry name" value="UDP-galactose 4-epimerase, domain 1"/>
    <property type="match status" value="2"/>
</dbReference>
<feature type="site" description="Important for catalytic activity" evidence="9">
    <location>
        <position position="111"/>
    </location>
</feature>
<keyword evidence="6 9" id="KW-0413">Isomerase</keyword>
<comment type="pathway">
    <text evidence="1 9">Nucleotide-sugar biosynthesis; GDP-L-fucose biosynthesis via de novo pathway; GDP-L-fucose from GDP-alpha-D-mannose: step 2/2.</text>
</comment>
<dbReference type="OrthoDB" id="9811425at2"/>
<evidence type="ECO:0000256" key="9">
    <source>
        <dbReference type="HAMAP-Rule" id="MF_00956"/>
    </source>
</evidence>
<dbReference type="CDD" id="cd05239">
    <property type="entry name" value="GDP_FS_SDR_e"/>
    <property type="match status" value="1"/>
</dbReference>
<evidence type="ECO:0000256" key="8">
    <source>
        <dbReference type="ARBA" id="ARBA00051935"/>
    </source>
</evidence>
<dbReference type="EMBL" id="FNJI01000030">
    <property type="protein sequence ID" value="SDP62702.1"/>
    <property type="molecule type" value="Genomic_DNA"/>
</dbReference>
<evidence type="ECO:0000256" key="2">
    <source>
        <dbReference type="ARBA" id="ARBA00005959"/>
    </source>
</evidence>
<keyword evidence="5 9" id="KW-0560">Oxidoreductase</keyword>
<dbReference type="PANTHER" id="PTHR43238">
    <property type="entry name" value="GDP-L-FUCOSE SYNTHASE"/>
    <property type="match status" value="1"/>
</dbReference>
<feature type="binding site" evidence="9">
    <location>
        <position position="142"/>
    </location>
    <ligand>
        <name>NADP(+)</name>
        <dbReference type="ChEBI" id="CHEBI:58349"/>
    </ligand>
</feature>
<feature type="binding site" evidence="9">
    <location>
        <position position="249"/>
    </location>
    <ligand>
        <name>substrate</name>
    </ligand>
</feature>
<protein>
    <recommendedName>
        <fullName evidence="3 9">GDP-L-fucose synthase</fullName>
        <ecNumber evidence="3 9">1.1.1.271</ecNumber>
    </recommendedName>
    <alternativeName>
        <fullName evidence="9">GDP-4-keto-6-deoxy-D-mannose-3,5-epimerase-4-reductase</fullName>
    </alternativeName>
</protein>